<evidence type="ECO:0000313" key="4">
    <source>
        <dbReference type="Proteomes" id="UP000239290"/>
    </source>
</evidence>
<dbReference type="AlphaFoldDB" id="A0A2S8J784"/>
<dbReference type="Proteomes" id="UP000239290">
    <property type="component" value="Unassembled WGS sequence"/>
</dbReference>
<reference evidence="4" key="1">
    <citation type="submission" date="2018-02" db="EMBL/GenBank/DDBJ databases">
        <title>Draft genome sequencing of Rhodococcus opacus KU647198.</title>
        <authorList>
            <person name="Zheng B.-X."/>
        </authorList>
    </citation>
    <scope>NUCLEOTIDE SEQUENCE [LARGE SCALE GENOMIC DNA]</scope>
    <source>
        <strain evidence="4">04-OD7</strain>
    </source>
</reference>
<dbReference type="Gene3D" id="6.10.30.10">
    <property type="match status" value="1"/>
</dbReference>
<name>A0A2S8J784_RHOOP</name>
<dbReference type="InterPro" id="IPR052513">
    <property type="entry name" value="Thioester_dehydratase-like"/>
</dbReference>
<feature type="domain" description="ChsH2 rubredoxin-like zinc ribbon" evidence="2">
    <location>
        <begin position="12"/>
        <end position="45"/>
    </location>
</feature>
<sequence length="134" mass="14713">MNPRYLLTAHLEGLARRELLISACAACGTQQFPPKAVCTRCGSTEIPRWNRVSGEGQLWTYATFHKTYLTGFHLPSPYVVAVIELDEGAKIYGNLAGVPTSTSLRIGQRVRAEFTTTDDGESHLIFVPADKEGT</sequence>
<feature type="domain" description="ChsH2 C-terminal OB-fold" evidence="1">
    <location>
        <begin position="49"/>
        <end position="114"/>
    </location>
</feature>
<dbReference type="PANTHER" id="PTHR34075:SF5">
    <property type="entry name" value="BLR3430 PROTEIN"/>
    <property type="match status" value="1"/>
</dbReference>
<dbReference type="RefSeq" id="WP_105417687.1">
    <property type="nucleotide sequence ID" value="NZ_CP051856.1"/>
</dbReference>
<gene>
    <name evidence="3" type="ORF">C5613_22250</name>
</gene>
<evidence type="ECO:0000259" key="1">
    <source>
        <dbReference type="Pfam" id="PF01796"/>
    </source>
</evidence>
<dbReference type="Pfam" id="PF12172">
    <property type="entry name" value="zf-ChsH2"/>
    <property type="match status" value="1"/>
</dbReference>
<dbReference type="PANTHER" id="PTHR34075">
    <property type="entry name" value="BLR3430 PROTEIN"/>
    <property type="match status" value="1"/>
</dbReference>
<dbReference type="InterPro" id="IPR002878">
    <property type="entry name" value="ChsH2_C"/>
</dbReference>
<dbReference type="InterPro" id="IPR012340">
    <property type="entry name" value="NA-bd_OB-fold"/>
</dbReference>
<accession>A0A2S8J784</accession>
<evidence type="ECO:0008006" key="5">
    <source>
        <dbReference type="Google" id="ProtNLM"/>
    </source>
</evidence>
<dbReference type="Pfam" id="PF01796">
    <property type="entry name" value="OB_ChsH2_C"/>
    <property type="match status" value="1"/>
</dbReference>
<proteinExistence type="predicted"/>
<evidence type="ECO:0000259" key="2">
    <source>
        <dbReference type="Pfam" id="PF12172"/>
    </source>
</evidence>
<organism evidence="3 4">
    <name type="scientific">Rhodococcus opacus</name>
    <name type="common">Nocardia opaca</name>
    <dbReference type="NCBI Taxonomy" id="37919"/>
    <lineage>
        <taxon>Bacteria</taxon>
        <taxon>Bacillati</taxon>
        <taxon>Actinomycetota</taxon>
        <taxon>Actinomycetes</taxon>
        <taxon>Mycobacteriales</taxon>
        <taxon>Nocardiaceae</taxon>
        <taxon>Rhodococcus</taxon>
    </lineage>
</organism>
<protein>
    <recommendedName>
        <fullName evidence="5">DNA-binding protein</fullName>
    </recommendedName>
</protein>
<evidence type="ECO:0000313" key="3">
    <source>
        <dbReference type="EMBL" id="PQP22789.1"/>
    </source>
</evidence>
<comment type="caution">
    <text evidence="3">The sequence shown here is derived from an EMBL/GenBank/DDBJ whole genome shotgun (WGS) entry which is preliminary data.</text>
</comment>
<dbReference type="InterPro" id="IPR022002">
    <property type="entry name" value="ChsH2_Znr"/>
</dbReference>
<dbReference type="EMBL" id="PUIO01000028">
    <property type="protein sequence ID" value="PQP22789.1"/>
    <property type="molecule type" value="Genomic_DNA"/>
</dbReference>
<dbReference type="SUPFAM" id="SSF50249">
    <property type="entry name" value="Nucleic acid-binding proteins"/>
    <property type="match status" value="1"/>
</dbReference>